<keyword evidence="3 5" id="KW-0732">Signal</keyword>
<dbReference type="Gene3D" id="3.40.50.2300">
    <property type="match status" value="2"/>
</dbReference>
<dbReference type="Pfam" id="PF13458">
    <property type="entry name" value="Peripla_BP_6"/>
    <property type="match status" value="1"/>
</dbReference>
<dbReference type="InterPro" id="IPR000709">
    <property type="entry name" value="Leu_Ile_Val-bd"/>
</dbReference>
<dbReference type="InterPro" id="IPR051010">
    <property type="entry name" value="BCAA_transport"/>
</dbReference>
<feature type="signal peptide" evidence="5">
    <location>
        <begin position="1"/>
        <end position="27"/>
    </location>
</feature>
<evidence type="ECO:0000256" key="4">
    <source>
        <dbReference type="ARBA" id="ARBA00022970"/>
    </source>
</evidence>
<dbReference type="PRINTS" id="PR00337">
    <property type="entry name" value="LEUILEVALBP"/>
</dbReference>
<evidence type="ECO:0000256" key="1">
    <source>
        <dbReference type="ARBA" id="ARBA00010062"/>
    </source>
</evidence>
<dbReference type="Proteomes" id="UP000184497">
    <property type="component" value="Unassembled WGS sequence"/>
</dbReference>
<dbReference type="PANTHER" id="PTHR30483:SF38">
    <property type="entry name" value="BLR7848 PROTEIN"/>
    <property type="match status" value="1"/>
</dbReference>
<dbReference type="OrthoDB" id="9147078at2"/>
<dbReference type="EMBL" id="FRAQ01000001">
    <property type="protein sequence ID" value="SHK06977.1"/>
    <property type="molecule type" value="Genomic_DNA"/>
</dbReference>
<gene>
    <name evidence="7" type="ORF">SAMN05216369_0280</name>
</gene>
<dbReference type="AlphaFoldDB" id="A0A1M6PGG6"/>
<evidence type="ECO:0000256" key="3">
    <source>
        <dbReference type="ARBA" id="ARBA00022729"/>
    </source>
</evidence>
<dbReference type="PANTHER" id="PTHR30483">
    <property type="entry name" value="LEUCINE-SPECIFIC-BINDING PROTEIN"/>
    <property type="match status" value="1"/>
</dbReference>
<keyword evidence="2" id="KW-0813">Transport</keyword>
<dbReference type="CDD" id="cd06333">
    <property type="entry name" value="PBP1_ABC_RPA1789-like"/>
    <property type="match status" value="1"/>
</dbReference>
<dbReference type="GO" id="GO:0006865">
    <property type="term" value="P:amino acid transport"/>
    <property type="evidence" value="ECO:0007669"/>
    <property type="project" value="UniProtKB-KW"/>
</dbReference>
<reference evidence="8" key="1">
    <citation type="submission" date="2016-11" db="EMBL/GenBank/DDBJ databases">
        <authorList>
            <person name="Varghese N."/>
            <person name="Submissions S."/>
        </authorList>
    </citation>
    <scope>NUCLEOTIDE SEQUENCE [LARGE SCALE GENOMIC DNA]</scope>
    <source>
        <strain evidence="8">CGMCC 1.10835</strain>
    </source>
</reference>
<comment type="similarity">
    <text evidence="1">Belongs to the leucine-binding protein family.</text>
</comment>
<feature type="chain" id="PRO_5012319406" evidence="5">
    <location>
        <begin position="28"/>
        <end position="386"/>
    </location>
</feature>
<evidence type="ECO:0000256" key="2">
    <source>
        <dbReference type="ARBA" id="ARBA00022448"/>
    </source>
</evidence>
<organism evidence="7 8">
    <name type="scientific">Marinobacter antarcticus</name>
    <dbReference type="NCBI Taxonomy" id="564117"/>
    <lineage>
        <taxon>Bacteria</taxon>
        <taxon>Pseudomonadati</taxon>
        <taxon>Pseudomonadota</taxon>
        <taxon>Gammaproteobacteria</taxon>
        <taxon>Pseudomonadales</taxon>
        <taxon>Marinobacteraceae</taxon>
        <taxon>Marinobacter</taxon>
    </lineage>
</organism>
<evidence type="ECO:0000313" key="7">
    <source>
        <dbReference type="EMBL" id="SHK06977.1"/>
    </source>
</evidence>
<protein>
    <submittedName>
        <fullName evidence="7">Amino acid/amide ABC transporter substrate-binding protein, HAAT family</fullName>
    </submittedName>
</protein>
<dbReference type="RefSeq" id="WP_072795010.1">
    <property type="nucleotide sequence ID" value="NZ_FRAQ01000001.1"/>
</dbReference>
<keyword evidence="8" id="KW-1185">Reference proteome</keyword>
<dbReference type="InterPro" id="IPR028081">
    <property type="entry name" value="Leu-bd"/>
</dbReference>
<name>A0A1M6PGG6_9GAMM</name>
<evidence type="ECO:0000259" key="6">
    <source>
        <dbReference type="Pfam" id="PF13458"/>
    </source>
</evidence>
<feature type="domain" description="Leucine-binding protein" evidence="6">
    <location>
        <begin position="30"/>
        <end position="379"/>
    </location>
</feature>
<evidence type="ECO:0000313" key="8">
    <source>
        <dbReference type="Proteomes" id="UP000184497"/>
    </source>
</evidence>
<evidence type="ECO:0000256" key="5">
    <source>
        <dbReference type="SAM" id="SignalP"/>
    </source>
</evidence>
<proteinExistence type="inferred from homology"/>
<sequence>MFKNITRRASKFAAIAAVGMLAMNVQAAEPIRIGSFLAVTGPASFLGDPELKTMEMYVEKINKDGGVLGRQLELIHYDDAGNAAKARNFASRLIRSDRVDIIVGGSTTGATMAAVPMVEQAQIPFISLAGAVVVTTPVKKWVFKTPQTDRMAAERILKDMQERGLTKVGLISGTGGFGSSGREQTLAVAKEMGGIEIVADETYGGSDTDMTAQLTNIRGTEGVQTILNFGFGQGPAIVTRNYAQLGIELPFYQSHGVASDGFLELAGSSAEGLRLPASPLLVPDSLPESDPQKPVVEAYKSEYEARWDSKVSTFGAYAYDGLMLAVEAIKKAGSTDKAAVRDALESIQGHVGVTGTFNMSADDHNGLQADSFRILEVQDGSWKLIN</sequence>
<dbReference type="InterPro" id="IPR028082">
    <property type="entry name" value="Peripla_BP_I"/>
</dbReference>
<accession>A0A1M6PGG6</accession>
<dbReference type="STRING" id="564117.SAMN05216369_0280"/>
<keyword evidence="4" id="KW-0029">Amino-acid transport</keyword>
<dbReference type="SUPFAM" id="SSF53822">
    <property type="entry name" value="Periplasmic binding protein-like I"/>
    <property type="match status" value="1"/>
</dbReference>